<keyword evidence="1" id="KW-0812">Transmembrane</keyword>
<dbReference type="Gramene" id="Zm00001eb397840_T001">
    <property type="protein sequence ID" value="Zm00001eb397840_P001"/>
    <property type="gene ID" value="Zm00001eb397840"/>
</dbReference>
<protein>
    <submittedName>
        <fullName evidence="2">Uncharacterized protein</fullName>
    </submittedName>
</protein>
<dbReference type="Proteomes" id="UP000007305">
    <property type="component" value="Chromosome 9"/>
</dbReference>
<name>A0A804R9H3_MAIZE</name>
<keyword evidence="1" id="KW-0472">Membrane</keyword>
<reference evidence="2" key="2">
    <citation type="submission" date="2019-07" db="EMBL/GenBank/DDBJ databases">
        <authorList>
            <person name="Seetharam A."/>
            <person name="Woodhouse M."/>
            <person name="Cannon E."/>
        </authorList>
    </citation>
    <scope>NUCLEOTIDE SEQUENCE [LARGE SCALE GENOMIC DNA]</scope>
    <source>
        <strain evidence="2">cv. B73</strain>
    </source>
</reference>
<proteinExistence type="predicted"/>
<keyword evidence="3" id="KW-1185">Reference proteome</keyword>
<evidence type="ECO:0000313" key="2">
    <source>
        <dbReference type="EnsemblPlants" id="Zm00001eb397840_P001"/>
    </source>
</evidence>
<feature type="transmembrane region" description="Helical" evidence="1">
    <location>
        <begin position="12"/>
        <end position="39"/>
    </location>
</feature>
<evidence type="ECO:0000256" key="1">
    <source>
        <dbReference type="SAM" id="Phobius"/>
    </source>
</evidence>
<dbReference type="InParanoid" id="A0A804R9H3"/>
<sequence>MGTVACAFVEMGTLACAFVEMGTLAYAFLVMGTLACALLEMEMDVYLEKVTFVAQMMVISCEEVISGVKMEMDILTRK</sequence>
<dbReference type="AlphaFoldDB" id="A0A804R9H3"/>
<dbReference type="EnsemblPlants" id="Zm00001eb397840_T001">
    <property type="protein sequence ID" value="Zm00001eb397840_P001"/>
    <property type="gene ID" value="Zm00001eb397840"/>
</dbReference>
<keyword evidence="1" id="KW-1133">Transmembrane helix</keyword>
<reference evidence="3" key="1">
    <citation type="journal article" date="2009" name="Science">
        <title>The B73 maize genome: complexity, diversity, and dynamics.</title>
        <authorList>
            <person name="Schnable P.S."/>
            <person name="Ware D."/>
            <person name="Fulton R.S."/>
            <person name="Stein J.C."/>
            <person name="Wei F."/>
            <person name="Pasternak S."/>
            <person name="Liang C."/>
            <person name="Zhang J."/>
            <person name="Fulton L."/>
            <person name="Graves T.A."/>
            <person name="Minx P."/>
            <person name="Reily A.D."/>
            <person name="Courtney L."/>
            <person name="Kruchowski S.S."/>
            <person name="Tomlinson C."/>
            <person name="Strong C."/>
            <person name="Delehaunty K."/>
            <person name="Fronick C."/>
            <person name="Courtney B."/>
            <person name="Rock S.M."/>
            <person name="Belter E."/>
            <person name="Du F."/>
            <person name="Kim K."/>
            <person name="Abbott R.M."/>
            <person name="Cotton M."/>
            <person name="Levy A."/>
            <person name="Marchetto P."/>
            <person name="Ochoa K."/>
            <person name="Jackson S.M."/>
            <person name="Gillam B."/>
            <person name="Chen W."/>
            <person name="Yan L."/>
            <person name="Higginbotham J."/>
            <person name="Cardenas M."/>
            <person name="Waligorski J."/>
            <person name="Applebaum E."/>
            <person name="Phelps L."/>
            <person name="Falcone J."/>
            <person name="Kanchi K."/>
            <person name="Thane T."/>
            <person name="Scimone A."/>
            <person name="Thane N."/>
            <person name="Henke J."/>
            <person name="Wang T."/>
            <person name="Ruppert J."/>
            <person name="Shah N."/>
            <person name="Rotter K."/>
            <person name="Hodges J."/>
            <person name="Ingenthron E."/>
            <person name="Cordes M."/>
            <person name="Kohlberg S."/>
            <person name="Sgro J."/>
            <person name="Delgado B."/>
            <person name="Mead K."/>
            <person name="Chinwalla A."/>
            <person name="Leonard S."/>
            <person name="Crouse K."/>
            <person name="Collura K."/>
            <person name="Kudrna D."/>
            <person name="Currie J."/>
            <person name="He R."/>
            <person name="Angelova A."/>
            <person name="Rajasekar S."/>
            <person name="Mueller T."/>
            <person name="Lomeli R."/>
            <person name="Scara G."/>
            <person name="Ko A."/>
            <person name="Delaney K."/>
            <person name="Wissotski M."/>
            <person name="Lopez G."/>
            <person name="Campos D."/>
            <person name="Braidotti M."/>
            <person name="Ashley E."/>
            <person name="Golser W."/>
            <person name="Kim H."/>
            <person name="Lee S."/>
            <person name="Lin J."/>
            <person name="Dujmic Z."/>
            <person name="Kim W."/>
            <person name="Talag J."/>
            <person name="Zuccolo A."/>
            <person name="Fan C."/>
            <person name="Sebastian A."/>
            <person name="Kramer M."/>
            <person name="Spiegel L."/>
            <person name="Nascimento L."/>
            <person name="Zutavern T."/>
            <person name="Miller B."/>
            <person name="Ambroise C."/>
            <person name="Muller S."/>
            <person name="Spooner W."/>
            <person name="Narechania A."/>
            <person name="Ren L."/>
            <person name="Wei S."/>
            <person name="Kumari S."/>
            <person name="Faga B."/>
            <person name="Levy M.J."/>
            <person name="McMahan L."/>
            <person name="Van Buren P."/>
            <person name="Vaughn M.W."/>
            <person name="Ying K."/>
            <person name="Yeh C.-T."/>
            <person name="Emrich S.J."/>
            <person name="Jia Y."/>
            <person name="Kalyanaraman A."/>
            <person name="Hsia A.-P."/>
            <person name="Barbazuk W.B."/>
            <person name="Baucom R.S."/>
            <person name="Brutnell T.P."/>
            <person name="Carpita N.C."/>
            <person name="Chaparro C."/>
            <person name="Chia J.-M."/>
            <person name="Deragon J.-M."/>
            <person name="Estill J.C."/>
            <person name="Fu Y."/>
            <person name="Jeddeloh J.A."/>
            <person name="Han Y."/>
            <person name="Lee H."/>
            <person name="Li P."/>
            <person name="Lisch D.R."/>
            <person name="Liu S."/>
            <person name="Liu Z."/>
            <person name="Nagel D.H."/>
            <person name="McCann M.C."/>
            <person name="SanMiguel P."/>
            <person name="Myers A.M."/>
            <person name="Nettleton D."/>
            <person name="Nguyen J."/>
            <person name="Penning B.W."/>
            <person name="Ponnala L."/>
            <person name="Schneider K.L."/>
            <person name="Schwartz D.C."/>
            <person name="Sharma A."/>
            <person name="Soderlund C."/>
            <person name="Springer N.M."/>
            <person name="Sun Q."/>
            <person name="Wang H."/>
            <person name="Waterman M."/>
            <person name="Westerman R."/>
            <person name="Wolfgruber T.K."/>
            <person name="Yang L."/>
            <person name="Yu Y."/>
            <person name="Zhang L."/>
            <person name="Zhou S."/>
            <person name="Zhu Q."/>
            <person name="Bennetzen J.L."/>
            <person name="Dawe R.K."/>
            <person name="Jiang J."/>
            <person name="Jiang N."/>
            <person name="Presting G.G."/>
            <person name="Wessler S.R."/>
            <person name="Aluru S."/>
            <person name="Martienssen R.A."/>
            <person name="Clifton S.W."/>
            <person name="McCombie W.R."/>
            <person name="Wing R.A."/>
            <person name="Wilson R.K."/>
        </authorList>
    </citation>
    <scope>NUCLEOTIDE SEQUENCE [LARGE SCALE GENOMIC DNA]</scope>
    <source>
        <strain evidence="3">cv. B73</strain>
    </source>
</reference>
<accession>A0A804R9H3</accession>
<reference evidence="2" key="3">
    <citation type="submission" date="2021-05" db="UniProtKB">
        <authorList>
            <consortium name="EnsemblPlants"/>
        </authorList>
    </citation>
    <scope>IDENTIFICATION</scope>
    <source>
        <strain evidence="2">cv. B73</strain>
    </source>
</reference>
<organism evidence="2 3">
    <name type="scientific">Zea mays</name>
    <name type="common">Maize</name>
    <dbReference type="NCBI Taxonomy" id="4577"/>
    <lineage>
        <taxon>Eukaryota</taxon>
        <taxon>Viridiplantae</taxon>
        <taxon>Streptophyta</taxon>
        <taxon>Embryophyta</taxon>
        <taxon>Tracheophyta</taxon>
        <taxon>Spermatophyta</taxon>
        <taxon>Magnoliopsida</taxon>
        <taxon>Liliopsida</taxon>
        <taxon>Poales</taxon>
        <taxon>Poaceae</taxon>
        <taxon>PACMAD clade</taxon>
        <taxon>Panicoideae</taxon>
        <taxon>Andropogonodae</taxon>
        <taxon>Andropogoneae</taxon>
        <taxon>Tripsacinae</taxon>
        <taxon>Zea</taxon>
    </lineage>
</organism>
<evidence type="ECO:0000313" key="3">
    <source>
        <dbReference type="Proteomes" id="UP000007305"/>
    </source>
</evidence>